<dbReference type="Proteomes" id="UP001627154">
    <property type="component" value="Unassembled WGS sequence"/>
</dbReference>
<evidence type="ECO:0000256" key="2">
    <source>
        <dbReference type="ARBA" id="ARBA00004141"/>
    </source>
</evidence>
<dbReference type="PROSITE" id="PS51564">
    <property type="entry name" value="SAM_ICMT"/>
    <property type="match status" value="1"/>
</dbReference>
<keyword evidence="5 13" id="KW-0489">Methyltransferase</keyword>
<feature type="transmembrane region" description="Helical" evidence="13">
    <location>
        <begin position="225"/>
        <end position="244"/>
    </location>
</feature>
<evidence type="ECO:0000256" key="9">
    <source>
        <dbReference type="ARBA" id="ARBA00022989"/>
    </source>
</evidence>
<comment type="similarity">
    <text evidence="3 13">Belongs to the class VI-like SAM-binding methyltransferase superfamily. Isoprenylcysteine carboxyl methyltransferase family.</text>
</comment>
<dbReference type="Gene3D" id="1.20.120.1630">
    <property type="match status" value="1"/>
</dbReference>
<dbReference type="InterPro" id="IPR025770">
    <property type="entry name" value="PPMT_MeTrfase"/>
</dbReference>
<dbReference type="GO" id="GO:0005789">
    <property type="term" value="C:endoplasmic reticulum membrane"/>
    <property type="evidence" value="ECO:0007669"/>
    <property type="project" value="UniProtKB-SubCell"/>
</dbReference>
<keyword evidence="7 13" id="KW-0949">S-adenosyl-L-methionine</keyword>
<dbReference type="PANTHER" id="PTHR12714:SF9">
    <property type="entry name" value="PROTEIN-S-ISOPRENYLCYSTEINE O-METHYLTRANSFERASE"/>
    <property type="match status" value="1"/>
</dbReference>
<evidence type="ECO:0000256" key="6">
    <source>
        <dbReference type="ARBA" id="ARBA00022679"/>
    </source>
</evidence>
<proteinExistence type="inferred from homology"/>
<organism evidence="14 15">
    <name type="scientific">Trichogramma kaykai</name>
    <dbReference type="NCBI Taxonomy" id="54128"/>
    <lineage>
        <taxon>Eukaryota</taxon>
        <taxon>Metazoa</taxon>
        <taxon>Ecdysozoa</taxon>
        <taxon>Arthropoda</taxon>
        <taxon>Hexapoda</taxon>
        <taxon>Insecta</taxon>
        <taxon>Pterygota</taxon>
        <taxon>Neoptera</taxon>
        <taxon>Endopterygota</taxon>
        <taxon>Hymenoptera</taxon>
        <taxon>Apocrita</taxon>
        <taxon>Proctotrupomorpha</taxon>
        <taxon>Chalcidoidea</taxon>
        <taxon>Trichogrammatidae</taxon>
        <taxon>Trichogramma</taxon>
    </lineage>
</organism>
<evidence type="ECO:0000256" key="5">
    <source>
        <dbReference type="ARBA" id="ARBA00022603"/>
    </source>
</evidence>
<keyword evidence="6" id="KW-0808">Transferase</keyword>
<keyword evidence="13" id="KW-0256">Endoplasmic reticulum</keyword>
<comment type="subcellular location">
    <subcellularLocation>
        <location evidence="13">Endoplasmic reticulum membrane</location>
        <topology evidence="13">Multi-pass membrane protein</topology>
    </subcellularLocation>
    <subcellularLocation>
        <location evidence="2">Membrane</location>
        <topology evidence="2">Multi-pass membrane protein</topology>
    </subcellularLocation>
</comment>
<accession>A0ABD2X245</accession>
<evidence type="ECO:0000256" key="1">
    <source>
        <dbReference type="ARBA" id="ARBA00001450"/>
    </source>
</evidence>
<name>A0ABD2X245_9HYME</name>
<evidence type="ECO:0000256" key="3">
    <source>
        <dbReference type="ARBA" id="ARBA00009140"/>
    </source>
</evidence>
<dbReference type="GO" id="GO:0004671">
    <property type="term" value="F:protein C-terminal S-isoprenylcysteine carboxyl O-methyltransferase activity"/>
    <property type="evidence" value="ECO:0007669"/>
    <property type="project" value="UniProtKB-EC"/>
</dbReference>
<sequence length="285" mass="33243">MKYESGRIALTSFVAALVTFAFCEYLIVPYLNSLQYSNTQWLHLLNYGISYLFIRGIYNVSHQQISHRAVFLGYTFSAGLLMYNTAMPSWKNFGMYVSILSTFHLTEYLGIAFTNPAAVNIKSFFINHSPAYVGAAIMSWLEFFIERYYFVQMKQNHLIVLIGLILCFCGEMMRKLAIYTAERNFNHIVQHKKAKNHTLVTHGVYAICRHPSYAGWFYWSIGTQLILQNPICLLAYAIMSWRFFNERIMAEEVYLLRFFGQDYVEYQKKVKAGLPFIKGYTEFVN</sequence>
<comment type="caution">
    <text evidence="14">The sequence shown here is derived from an EMBL/GenBank/DDBJ whole genome shotgun (WGS) entry which is preliminary data.</text>
</comment>
<reference evidence="14 15" key="1">
    <citation type="journal article" date="2024" name="bioRxiv">
        <title>A reference genome for Trichogramma kaykai: A tiny desert-dwelling parasitoid wasp with competing sex-ratio distorters.</title>
        <authorList>
            <person name="Culotta J."/>
            <person name="Lindsey A.R."/>
        </authorList>
    </citation>
    <scope>NUCLEOTIDE SEQUENCE [LARGE SCALE GENOMIC DNA]</scope>
    <source>
        <strain evidence="14 15">KSX58</strain>
    </source>
</reference>
<keyword evidence="8 13" id="KW-0812">Transmembrane</keyword>
<dbReference type="AlphaFoldDB" id="A0ABD2X245"/>
<comment type="function">
    <text evidence="11">Catalyzes the post-translational methylation of isoprenylated C-terminal cysteine residues.</text>
</comment>
<dbReference type="PANTHER" id="PTHR12714">
    <property type="entry name" value="PROTEIN-S ISOPRENYLCYSTEINE O-METHYLTRANSFERASE"/>
    <property type="match status" value="1"/>
</dbReference>
<protein>
    <recommendedName>
        <fullName evidence="12 13">Protein-S-isoprenylcysteine O-methyltransferase</fullName>
        <ecNumber evidence="4 13">2.1.1.100</ecNumber>
    </recommendedName>
</protein>
<evidence type="ECO:0000256" key="11">
    <source>
        <dbReference type="ARBA" id="ARBA00023572"/>
    </source>
</evidence>
<dbReference type="Pfam" id="PF04140">
    <property type="entry name" value="ICMT"/>
    <property type="match status" value="1"/>
</dbReference>
<keyword evidence="10 13" id="KW-0472">Membrane</keyword>
<feature type="transmembrane region" description="Helical" evidence="13">
    <location>
        <begin position="39"/>
        <end position="58"/>
    </location>
</feature>
<keyword evidence="15" id="KW-1185">Reference proteome</keyword>
<feature type="transmembrane region" description="Helical" evidence="13">
    <location>
        <begin position="157"/>
        <end position="178"/>
    </location>
</feature>
<evidence type="ECO:0000256" key="10">
    <source>
        <dbReference type="ARBA" id="ARBA00023136"/>
    </source>
</evidence>
<dbReference type="EMBL" id="JBJJXI010000059">
    <property type="protein sequence ID" value="KAL3398834.1"/>
    <property type="molecule type" value="Genomic_DNA"/>
</dbReference>
<evidence type="ECO:0000313" key="15">
    <source>
        <dbReference type="Proteomes" id="UP001627154"/>
    </source>
</evidence>
<keyword evidence="9 13" id="KW-1133">Transmembrane helix</keyword>
<comment type="catalytic activity">
    <reaction evidence="1 13">
        <text>[protein]-C-terminal S-[(2E,6E)-farnesyl]-L-cysteine + S-adenosyl-L-methionine = [protein]-C-terminal S-[(2E,6E)-farnesyl]-L-cysteine methyl ester + S-adenosyl-L-homocysteine</text>
        <dbReference type="Rhea" id="RHEA:21672"/>
        <dbReference type="Rhea" id="RHEA-COMP:12125"/>
        <dbReference type="Rhea" id="RHEA-COMP:12126"/>
        <dbReference type="ChEBI" id="CHEBI:57856"/>
        <dbReference type="ChEBI" id="CHEBI:59789"/>
        <dbReference type="ChEBI" id="CHEBI:90510"/>
        <dbReference type="ChEBI" id="CHEBI:90511"/>
        <dbReference type="EC" id="2.1.1.100"/>
    </reaction>
</comment>
<evidence type="ECO:0000256" key="8">
    <source>
        <dbReference type="ARBA" id="ARBA00022692"/>
    </source>
</evidence>
<feature type="transmembrane region" description="Helical" evidence="13">
    <location>
        <begin position="125"/>
        <end position="145"/>
    </location>
</feature>
<evidence type="ECO:0000256" key="4">
    <source>
        <dbReference type="ARBA" id="ARBA00012151"/>
    </source>
</evidence>
<evidence type="ECO:0000256" key="7">
    <source>
        <dbReference type="ARBA" id="ARBA00022691"/>
    </source>
</evidence>
<feature type="transmembrane region" description="Helical" evidence="13">
    <location>
        <begin position="70"/>
        <end position="87"/>
    </location>
</feature>
<evidence type="ECO:0000313" key="14">
    <source>
        <dbReference type="EMBL" id="KAL3398834.1"/>
    </source>
</evidence>
<dbReference type="GO" id="GO:0032259">
    <property type="term" value="P:methylation"/>
    <property type="evidence" value="ECO:0007669"/>
    <property type="project" value="UniProtKB-KW"/>
</dbReference>
<dbReference type="InterPro" id="IPR007269">
    <property type="entry name" value="ICMT_MeTrfase"/>
</dbReference>
<dbReference type="EC" id="2.1.1.100" evidence="4 13"/>
<gene>
    <name evidence="14" type="ORF">TKK_007938</name>
</gene>
<evidence type="ECO:0000256" key="12">
    <source>
        <dbReference type="ARBA" id="ARBA00023656"/>
    </source>
</evidence>
<evidence type="ECO:0000256" key="13">
    <source>
        <dbReference type="RuleBase" id="RU362022"/>
    </source>
</evidence>